<evidence type="ECO:0000313" key="2">
    <source>
        <dbReference type="EMBL" id="VAW29616.1"/>
    </source>
</evidence>
<name>A0A3B0VCB2_9ZZZZ</name>
<gene>
    <name evidence="2" type="ORF">MNBD_BACTEROID07-1944</name>
</gene>
<feature type="domain" description="Outer membrane protein beta-barrel" evidence="1">
    <location>
        <begin position="46"/>
        <end position="188"/>
    </location>
</feature>
<protein>
    <recommendedName>
        <fullName evidence="1">Outer membrane protein beta-barrel domain-containing protein</fullName>
    </recommendedName>
</protein>
<reference evidence="2" key="1">
    <citation type="submission" date="2018-06" db="EMBL/GenBank/DDBJ databases">
        <authorList>
            <person name="Zhirakovskaya E."/>
        </authorList>
    </citation>
    <scope>NUCLEOTIDE SEQUENCE</scope>
</reference>
<evidence type="ECO:0000259" key="1">
    <source>
        <dbReference type="Pfam" id="PF13568"/>
    </source>
</evidence>
<sequence length="221" mass="25117">MNRINKYLLALLLIFSVMEGFGQGKDSTFFFDTFAASVNMTYVRGGQVNSRAGFGLGLYRTMLPQKRVNLLFGIEYNYTSRFAKQLFKGKYSTAYDVTYSVSSISMPFTVRVNMGKRVKFFLETGVFFEVNIGGREKGTSVTWFYPSGKNDSIYSKEIRYNEKGDISSFNYGFSAGIGISIPMGKHFLIIKPEYKIGMVPVYDYMDVLSSSYFRMTAAFKL</sequence>
<accession>A0A3B0VCB2</accession>
<organism evidence="2">
    <name type="scientific">hydrothermal vent metagenome</name>
    <dbReference type="NCBI Taxonomy" id="652676"/>
    <lineage>
        <taxon>unclassified sequences</taxon>
        <taxon>metagenomes</taxon>
        <taxon>ecological metagenomes</taxon>
    </lineage>
</organism>
<dbReference type="EMBL" id="UOET01000388">
    <property type="protein sequence ID" value="VAW29616.1"/>
    <property type="molecule type" value="Genomic_DNA"/>
</dbReference>
<dbReference type="InterPro" id="IPR025665">
    <property type="entry name" value="Beta-barrel_OMP_2"/>
</dbReference>
<proteinExistence type="predicted"/>
<dbReference type="Pfam" id="PF13568">
    <property type="entry name" value="OMP_b-brl_2"/>
    <property type="match status" value="1"/>
</dbReference>
<dbReference type="AlphaFoldDB" id="A0A3B0VCB2"/>